<dbReference type="EMBL" id="CM039435">
    <property type="protein sequence ID" value="KAI4316789.1"/>
    <property type="molecule type" value="Genomic_DNA"/>
</dbReference>
<keyword evidence="2" id="KW-1185">Reference proteome</keyword>
<proteinExistence type="predicted"/>
<name>A0ACB9LZZ8_BAUVA</name>
<evidence type="ECO:0000313" key="1">
    <source>
        <dbReference type="EMBL" id="KAI4316789.1"/>
    </source>
</evidence>
<organism evidence="1 2">
    <name type="scientific">Bauhinia variegata</name>
    <name type="common">Purple orchid tree</name>
    <name type="synonym">Phanera variegata</name>
    <dbReference type="NCBI Taxonomy" id="167791"/>
    <lineage>
        <taxon>Eukaryota</taxon>
        <taxon>Viridiplantae</taxon>
        <taxon>Streptophyta</taxon>
        <taxon>Embryophyta</taxon>
        <taxon>Tracheophyta</taxon>
        <taxon>Spermatophyta</taxon>
        <taxon>Magnoliopsida</taxon>
        <taxon>eudicotyledons</taxon>
        <taxon>Gunneridae</taxon>
        <taxon>Pentapetalae</taxon>
        <taxon>rosids</taxon>
        <taxon>fabids</taxon>
        <taxon>Fabales</taxon>
        <taxon>Fabaceae</taxon>
        <taxon>Cercidoideae</taxon>
        <taxon>Cercideae</taxon>
        <taxon>Bauhiniinae</taxon>
        <taxon>Bauhinia</taxon>
    </lineage>
</organism>
<comment type="caution">
    <text evidence="1">The sequence shown here is derived from an EMBL/GenBank/DDBJ whole genome shotgun (WGS) entry which is preliminary data.</text>
</comment>
<sequence>MIVADSARKLLGIQTEAAASFKALAPVKNQCAGALRVYEDLSELNLPEMCDISFPNGKDDLMNFEISNYYVGGKFLL</sequence>
<reference evidence="1 2" key="1">
    <citation type="journal article" date="2022" name="DNA Res.">
        <title>Chromosomal-level genome assembly of the orchid tree Bauhinia variegata (Leguminosae; Cercidoideae) supports the allotetraploid origin hypothesis of Bauhinia.</title>
        <authorList>
            <person name="Zhong Y."/>
            <person name="Chen Y."/>
            <person name="Zheng D."/>
            <person name="Pang J."/>
            <person name="Liu Y."/>
            <person name="Luo S."/>
            <person name="Meng S."/>
            <person name="Qian L."/>
            <person name="Wei D."/>
            <person name="Dai S."/>
            <person name="Zhou R."/>
        </authorList>
    </citation>
    <scope>NUCLEOTIDE SEQUENCE [LARGE SCALE GENOMIC DNA]</scope>
    <source>
        <strain evidence="1">BV-YZ2020</strain>
    </source>
</reference>
<protein>
    <submittedName>
        <fullName evidence="1">Uncharacterized protein</fullName>
    </submittedName>
</protein>
<gene>
    <name evidence="1" type="ORF">L6164_024734</name>
</gene>
<evidence type="ECO:0000313" key="2">
    <source>
        <dbReference type="Proteomes" id="UP000828941"/>
    </source>
</evidence>
<dbReference type="Proteomes" id="UP000828941">
    <property type="component" value="Chromosome 10"/>
</dbReference>
<accession>A0ACB9LZZ8</accession>